<dbReference type="Proteomes" id="UP001498771">
    <property type="component" value="Unassembled WGS sequence"/>
</dbReference>
<gene>
    <name evidence="2" type="ORF">BZA70DRAFT_165013</name>
</gene>
<organism evidence="2 3">
    <name type="scientific">Myxozyma melibiosi</name>
    <dbReference type="NCBI Taxonomy" id="54550"/>
    <lineage>
        <taxon>Eukaryota</taxon>
        <taxon>Fungi</taxon>
        <taxon>Dikarya</taxon>
        <taxon>Ascomycota</taxon>
        <taxon>Saccharomycotina</taxon>
        <taxon>Lipomycetes</taxon>
        <taxon>Lipomycetales</taxon>
        <taxon>Lipomycetaceae</taxon>
        <taxon>Myxozyma</taxon>
    </lineage>
</organism>
<evidence type="ECO:0000313" key="2">
    <source>
        <dbReference type="EMBL" id="KAK7205602.1"/>
    </source>
</evidence>
<evidence type="ECO:0000313" key="3">
    <source>
        <dbReference type="Proteomes" id="UP001498771"/>
    </source>
</evidence>
<dbReference type="GeneID" id="90035329"/>
<accession>A0ABR1F718</accession>
<dbReference type="EMBL" id="JBBJBU010000005">
    <property type="protein sequence ID" value="KAK7205602.1"/>
    <property type="molecule type" value="Genomic_DNA"/>
</dbReference>
<sequence>MEFSPKYTENIRTLDLTSLQDVFDEVQRDYLEKSKAGQITGPCYHSLKSFLFGISSSDITHTYIFLILTDVVQDRKVPFTDCCPNTEHLIIAGEVMDSQATMLTCLRSLCRLKHLECRSASVALGSFSGIAARANCPKLNRLTINCSGAVCHENVHIANFLKYLRPSSLSHISITGICQTDSLQKIFDGISHHACSLKSLELSGVSQRIVGLLPSIGLCPILQDLIVTTCSSSTLSSERQDKFMNWLAYYMPAVENIKLQCCDAEYLTHKLLACASNSVHTLELGITRQKAAPGYYHDLFFRALATSAELKEVSIVDYSTPWIKSTIARFCDAIAYLDGLKKLNIDVMGLSESDCIAILPQLPSLEDLSARSSFSDNILRAASRHAYLQRLSSTAYPSCISADSLQHLFAVRDQDDALPITICFEAGTRVVRQAADSLYTSQTTDSCTYWDKGPSSAVVALSEHSPDYAPELWFNRRTTTSSYPDRAPSLDSVTSSDSDDSERWAMPLSPLALQPAVFGSGGGKAGGMVFVNDVDSEDEAAEGGFEYDMIA</sequence>
<name>A0ABR1F718_9ASCO</name>
<dbReference type="Gene3D" id="3.80.10.10">
    <property type="entry name" value="Ribonuclease Inhibitor"/>
    <property type="match status" value="1"/>
</dbReference>
<dbReference type="RefSeq" id="XP_064768635.1">
    <property type="nucleotide sequence ID" value="XM_064909817.1"/>
</dbReference>
<keyword evidence="3" id="KW-1185">Reference proteome</keyword>
<feature type="region of interest" description="Disordered" evidence="1">
    <location>
        <begin position="482"/>
        <end position="501"/>
    </location>
</feature>
<dbReference type="InterPro" id="IPR032675">
    <property type="entry name" value="LRR_dom_sf"/>
</dbReference>
<reference evidence="2 3" key="1">
    <citation type="submission" date="2024-03" db="EMBL/GenBank/DDBJ databases">
        <title>Genome-scale model development and genomic sequencing of the oleaginous clade Lipomyces.</title>
        <authorList>
            <consortium name="Lawrence Berkeley National Laboratory"/>
            <person name="Czajka J.J."/>
            <person name="Han Y."/>
            <person name="Kim J."/>
            <person name="Mondo S.J."/>
            <person name="Hofstad B.A."/>
            <person name="Robles A."/>
            <person name="Haridas S."/>
            <person name="Riley R."/>
            <person name="LaButti K."/>
            <person name="Pangilinan J."/>
            <person name="Andreopoulos W."/>
            <person name="Lipzen A."/>
            <person name="Yan J."/>
            <person name="Wang M."/>
            <person name="Ng V."/>
            <person name="Grigoriev I.V."/>
            <person name="Spatafora J.W."/>
            <person name="Magnuson J.K."/>
            <person name="Baker S.E."/>
            <person name="Pomraning K.R."/>
        </authorList>
    </citation>
    <scope>NUCLEOTIDE SEQUENCE [LARGE SCALE GENOMIC DNA]</scope>
    <source>
        <strain evidence="2 3">Phaff 52-87</strain>
    </source>
</reference>
<evidence type="ECO:0000256" key="1">
    <source>
        <dbReference type="SAM" id="MobiDB-lite"/>
    </source>
</evidence>
<protein>
    <submittedName>
        <fullName evidence="2">Uncharacterized protein</fullName>
    </submittedName>
</protein>
<comment type="caution">
    <text evidence="2">The sequence shown here is derived from an EMBL/GenBank/DDBJ whole genome shotgun (WGS) entry which is preliminary data.</text>
</comment>
<proteinExistence type="predicted"/>
<dbReference type="SUPFAM" id="SSF52047">
    <property type="entry name" value="RNI-like"/>
    <property type="match status" value="1"/>
</dbReference>